<protein>
    <submittedName>
        <fullName evidence="8">Competence protein ComEC</fullName>
    </submittedName>
</protein>
<evidence type="ECO:0000256" key="1">
    <source>
        <dbReference type="ARBA" id="ARBA00004651"/>
    </source>
</evidence>
<feature type="transmembrane region" description="Helical" evidence="6">
    <location>
        <begin position="370"/>
        <end position="386"/>
    </location>
</feature>
<dbReference type="PANTHER" id="PTHR30619">
    <property type="entry name" value="DNA INTERNALIZATION/COMPETENCE PROTEIN COMEC/REC2"/>
    <property type="match status" value="1"/>
</dbReference>
<feature type="transmembrane region" description="Helical" evidence="6">
    <location>
        <begin position="307"/>
        <end position="334"/>
    </location>
</feature>
<dbReference type="InterPro" id="IPR035681">
    <property type="entry name" value="ComA-like_MBL"/>
</dbReference>
<dbReference type="Gene3D" id="3.60.15.10">
    <property type="entry name" value="Ribonuclease Z/Hydroxyacylglutathione hydrolase-like"/>
    <property type="match status" value="1"/>
</dbReference>
<dbReference type="InterPro" id="IPR036866">
    <property type="entry name" value="RibonucZ/Hydroxyglut_hydro"/>
</dbReference>
<accession>A0ABV0F225</accession>
<evidence type="ECO:0000313" key="9">
    <source>
        <dbReference type="Proteomes" id="UP001429357"/>
    </source>
</evidence>
<comment type="caution">
    <text evidence="8">The sequence shown here is derived from an EMBL/GenBank/DDBJ whole genome shotgun (WGS) entry which is preliminary data.</text>
</comment>
<feature type="transmembrane region" description="Helical" evidence="6">
    <location>
        <begin position="158"/>
        <end position="177"/>
    </location>
</feature>
<dbReference type="InterPro" id="IPR004477">
    <property type="entry name" value="ComEC_N"/>
</dbReference>
<feature type="transmembrane region" description="Helical" evidence="6">
    <location>
        <begin position="238"/>
        <end position="269"/>
    </location>
</feature>
<comment type="subcellular location">
    <subcellularLocation>
        <location evidence="1">Cell membrane</location>
        <topology evidence="1">Multi-pass membrane protein</topology>
    </subcellularLocation>
</comment>
<feature type="transmembrane region" description="Helical" evidence="6">
    <location>
        <begin position="393"/>
        <end position="410"/>
    </location>
</feature>
<keyword evidence="4 6" id="KW-1133">Transmembrane helix</keyword>
<keyword evidence="9" id="KW-1185">Reference proteome</keyword>
<dbReference type="InterPro" id="IPR052159">
    <property type="entry name" value="Competence_DNA_uptake"/>
</dbReference>
<evidence type="ECO:0000256" key="2">
    <source>
        <dbReference type="ARBA" id="ARBA00022475"/>
    </source>
</evidence>
<feature type="transmembrane region" description="Helical" evidence="6">
    <location>
        <begin position="192"/>
        <end position="217"/>
    </location>
</feature>
<evidence type="ECO:0000256" key="4">
    <source>
        <dbReference type="ARBA" id="ARBA00022989"/>
    </source>
</evidence>
<feature type="domain" description="Metallo-beta-lactamase" evidence="7">
    <location>
        <begin position="421"/>
        <end position="628"/>
    </location>
</feature>
<evidence type="ECO:0000256" key="3">
    <source>
        <dbReference type="ARBA" id="ARBA00022692"/>
    </source>
</evidence>
<evidence type="ECO:0000259" key="7">
    <source>
        <dbReference type="SMART" id="SM00849"/>
    </source>
</evidence>
<dbReference type="InterPro" id="IPR004797">
    <property type="entry name" value="Competence_ComEC/Rec2"/>
</dbReference>
<reference evidence="9" key="1">
    <citation type="submission" date="2016-06" db="EMBL/GenBank/DDBJ databases">
        <title>Four novel species of enterococci isolated from chicken manure.</title>
        <authorList>
            <person name="Van Tyne D."/>
        </authorList>
    </citation>
    <scope>NUCLEOTIDE SEQUENCE [LARGE SCALE GENOMIC DNA]</scope>
    <source>
        <strain evidence="9">JM9A</strain>
    </source>
</reference>
<dbReference type="InterPro" id="IPR001279">
    <property type="entry name" value="Metallo-B-lactamas"/>
</dbReference>
<dbReference type="NCBIfam" id="TIGR00361">
    <property type="entry name" value="ComEC_Rec2"/>
    <property type="match status" value="1"/>
</dbReference>
<dbReference type="EMBL" id="MAEI02000001">
    <property type="protein sequence ID" value="MEO1782103.1"/>
    <property type="molecule type" value="Genomic_DNA"/>
</dbReference>
<proteinExistence type="predicted"/>
<reference evidence="8 9" key="2">
    <citation type="submission" date="2024-02" db="EMBL/GenBank/DDBJ databases">
        <title>The Genome Sequence of Enterococcus diestrammenae JM9A.</title>
        <authorList>
            <person name="Earl A."/>
            <person name="Manson A."/>
            <person name="Gilmore M."/>
            <person name="Sanders J."/>
            <person name="Shea T."/>
            <person name="Howe W."/>
            <person name="Livny J."/>
            <person name="Cuomo C."/>
            <person name="Neafsey D."/>
            <person name="Birren B."/>
        </authorList>
    </citation>
    <scope>NUCLEOTIDE SEQUENCE [LARGE SCALE GENOMIC DNA]</scope>
    <source>
        <strain evidence="8 9">JM9A</strain>
    </source>
</reference>
<sequence length="679" mass="75371">MTKVVTVLGDTIEINGDRIQFDGINEQYKLRVTVIAKTQKQQQTWRQARCQQLALQLTGKWSKGSPQRNLHGFSYQDYLKNNGYSGTMFVKTLRKWEQETKATLWEKFSNLIRRQRGQLINHVEDRFPPVKASYLKALLFGFKDATFQGLSEGFQKTGILHLFSLSGMHLVFFFGLLDKGLRRLRLTAVESYLPLCGCLLVGGIIFGGSSSVLRACLFYFVRRTLKVLRLRLTEMDRFAVVLVMMLVIWPRVLLTTGGQLSLYLAWLILLLPTSGKPSQQLVQGGLLTFLPAPFLMYLFGEWSWTGGLLTLVCVPLFSGVLLPGFLLLLILSLVGMPLEGGGLVVIEEGLTGLGALLQKANFASIITGKPELWVVSFCLVASLLLLQRGKIRALILVCIVFPWLTASLPMDQMIAFVDVGQGDSIVLRQRWNQEVTVIDTGGRLGFAKEAWATGRVKDNAESTLIPFLKGEGIRRIDRLILTHGDSDHLGDVSAVLAHFPVTELVIGEGAQKHPNVARLLATITQKTKVRTVTAGSRLSTNFALEVLAPKKAGQGENEDSLVISARMGQRQFLFTGDLDQAGELALLKRYPKLTVDVLKAGHHGSRTASHPAFIATLQVQEAVLSCGLDNRFGHPHQEVLETLAENQVHCLRTDQMGMIYYRYVMGVIPVQPESVISQD</sequence>
<organism evidence="8 9">
    <name type="scientific">Enterococcus diestrammenae</name>
    <dbReference type="NCBI Taxonomy" id="1155073"/>
    <lineage>
        <taxon>Bacteria</taxon>
        <taxon>Bacillati</taxon>
        <taxon>Bacillota</taxon>
        <taxon>Bacilli</taxon>
        <taxon>Lactobacillales</taxon>
        <taxon>Enterococcaceae</taxon>
        <taxon>Enterococcus</taxon>
    </lineage>
</organism>
<keyword evidence="5 6" id="KW-0472">Membrane</keyword>
<feature type="transmembrane region" description="Helical" evidence="6">
    <location>
        <begin position="281"/>
        <end position="300"/>
    </location>
</feature>
<dbReference type="Pfam" id="PF03772">
    <property type="entry name" value="Competence"/>
    <property type="match status" value="1"/>
</dbReference>
<dbReference type="PANTHER" id="PTHR30619:SF1">
    <property type="entry name" value="RECOMBINATION PROTEIN 2"/>
    <property type="match status" value="1"/>
</dbReference>
<name>A0ABV0F225_9ENTE</name>
<dbReference type="Pfam" id="PF00753">
    <property type="entry name" value="Lactamase_B"/>
    <property type="match status" value="1"/>
</dbReference>
<evidence type="ECO:0000256" key="5">
    <source>
        <dbReference type="ARBA" id="ARBA00023136"/>
    </source>
</evidence>
<gene>
    <name evidence="8" type="ORF">BAU18_001696</name>
</gene>
<dbReference type="SMART" id="SM00849">
    <property type="entry name" value="Lactamase_B"/>
    <property type="match status" value="1"/>
</dbReference>
<dbReference type="CDD" id="cd07731">
    <property type="entry name" value="ComA-like_MBL-fold"/>
    <property type="match status" value="1"/>
</dbReference>
<dbReference type="Proteomes" id="UP001429357">
    <property type="component" value="Unassembled WGS sequence"/>
</dbReference>
<keyword evidence="2" id="KW-1003">Cell membrane</keyword>
<dbReference type="SUPFAM" id="SSF56281">
    <property type="entry name" value="Metallo-hydrolase/oxidoreductase"/>
    <property type="match status" value="1"/>
</dbReference>
<keyword evidence="3 6" id="KW-0812">Transmembrane</keyword>
<evidence type="ECO:0000313" key="8">
    <source>
        <dbReference type="EMBL" id="MEO1782103.1"/>
    </source>
</evidence>
<evidence type="ECO:0000256" key="6">
    <source>
        <dbReference type="SAM" id="Phobius"/>
    </source>
</evidence>